<dbReference type="OrthoDB" id="10605109at2759"/>
<proteinExistence type="predicted"/>
<evidence type="ECO:0000313" key="2">
    <source>
        <dbReference type="Proteomes" id="UP000265703"/>
    </source>
</evidence>
<sequence length="75" mass="8659">MRSKTCFFSINGEKYPVAFHNLPDVIYPTVSLNSPEGQESNFSKKVKDKIISVYFYSIFTVNVCHNANDFQLLYL</sequence>
<evidence type="ECO:0000313" key="1">
    <source>
        <dbReference type="EMBL" id="RIA85815.1"/>
    </source>
</evidence>
<accession>A0A397SP47</accession>
<comment type="caution">
    <text evidence="1">The sequence shown here is derived from an EMBL/GenBank/DDBJ whole genome shotgun (WGS) entry which is preliminary data.</text>
</comment>
<dbReference type="Proteomes" id="UP000265703">
    <property type="component" value="Unassembled WGS sequence"/>
</dbReference>
<dbReference type="Gene3D" id="2.60.120.920">
    <property type="match status" value="1"/>
</dbReference>
<dbReference type="AlphaFoldDB" id="A0A397SP47"/>
<protein>
    <submittedName>
        <fullName evidence="1">Uncharacterized protein</fullName>
    </submittedName>
</protein>
<name>A0A397SP47_9GLOM</name>
<organism evidence="1 2">
    <name type="scientific">Glomus cerebriforme</name>
    <dbReference type="NCBI Taxonomy" id="658196"/>
    <lineage>
        <taxon>Eukaryota</taxon>
        <taxon>Fungi</taxon>
        <taxon>Fungi incertae sedis</taxon>
        <taxon>Mucoromycota</taxon>
        <taxon>Glomeromycotina</taxon>
        <taxon>Glomeromycetes</taxon>
        <taxon>Glomerales</taxon>
        <taxon>Glomeraceae</taxon>
        <taxon>Glomus</taxon>
    </lineage>
</organism>
<gene>
    <name evidence="1" type="ORF">C1645_781103</name>
</gene>
<dbReference type="InterPro" id="IPR043136">
    <property type="entry name" value="B30.2/SPRY_sf"/>
</dbReference>
<keyword evidence="2" id="KW-1185">Reference proteome</keyword>
<reference evidence="1 2" key="1">
    <citation type="submission" date="2018-06" db="EMBL/GenBank/DDBJ databases">
        <title>Comparative genomics reveals the genomic features of Rhizophagus irregularis, R. cerebriforme, R. diaphanum and Gigaspora rosea, and their symbiotic lifestyle signature.</title>
        <authorList>
            <person name="Morin E."/>
            <person name="San Clemente H."/>
            <person name="Chen E.C.H."/>
            <person name="De La Providencia I."/>
            <person name="Hainaut M."/>
            <person name="Kuo A."/>
            <person name="Kohler A."/>
            <person name="Murat C."/>
            <person name="Tang N."/>
            <person name="Roy S."/>
            <person name="Loubradou J."/>
            <person name="Henrissat B."/>
            <person name="Grigoriev I.V."/>
            <person name="Corradi N."/>
            <person name="Roux C."/>
            <person name="Martin F.M."/>
        </authorList>
    </citation>
    <scope>NUCLEOTIDE SEQUENCE [LARGE SCALE GENOMIC DNA]</scope>
    <source>
        <strain evidence="1 2">DAOM 227022</strain>
    </source>
</reference>
<dbReference type="EMBL" id="QKYT01000402">
    <property type="protein sequence ID" value="RIA85815.1"/>
    <property type="molecule type" value="Genomic_DNA"/>
</dbReference>